<accession>A0A2W6MRE7</accession>
<evidence type="ECO:0000313" key="1">
    <source>
        <dbReference type="EMBL" id="PZT47135.1"/>
    </source>
</evidence>
<gene>
    <name evidence="1" type="ORF">B6S12_10705</name>
</gene>
<protein>
    <submittedName>
        <fullName evidence="1">Uncharacterized protein</fullName>
    </submittedName>
</protein>
<dbReference type="AlphaFoldDB" id="A0A2W6MRE7"/>
<dbReference type="EMBL" id="NBIU01000111">
    <property type="protein sequence ID" value="PZT47135.1"/>
    <property type="molecule type" value="Genomic_DNA"/>
</dbReference>
<organism evidence="1 2">
    <name type="scientific">Helicobacter valdiviensis</name>
    <dbReference type="NCBI Taxonomy" id="1458358"/>
    <lineage>
        <taxon>Bacteria</taxon>
        <taxon>Pseudomonadati</taxon>
        <taxon>Campylobacterota</taxon>
        <taxon>Epsilonproteobacteria</taxon>
        <taxon>Campylobacterales</taxon>
        <taxon>Helicobacteraceae</taxon>
        <taxon>Helicobacter</taxon>
    </lineage>
</organism>
<feature type="non-terminal residue" evidence="1">
    <location>
        <position position="1"/>
    </location>
</feature>
<evidence type="ECO:0000313" key="2">
    <source>
        <dbReference type="Proteomes" id="UP000249746"/>
    </source>
</evidence>
<comment type="caution">
    <text evidence="1">The sequence shown here is derived from an EMBL/GenBank/DDBJ whole genome shotgun (WGS) entry which is preliminary data.</text>
</comment>
<keyword evidence="2" id="KW-1185">Reference proteome</keyword>
<proteinExistence type="predicted"/>
<dbReference type="Proteomes" id="UP000249746">
    <property type="component" value="Unassembled WGS sequence"/>
</dbReference>
<name>A0A2W6MRE7_9HELI</name>
<sequence>IKDPRDSDSTKESIKEFYLKVWEMLVSLAETYEFIPMEKNVFHYISLQIYSKLIYGYPSARPYVFPKEILDLPIDFNKGLEGYGKDPEEESK</sequence>
<reference evidence="1 2" key="1">
    <citation type="submission" date="2017-03" db="EMBL/GenBank/DDBJ databases">
        <title>Genomic and clinical evidence uncovers the enterohepatic species Helicobacter valdiviensis as a potential human intestinal pathogen.</title>
        <authorList>
            <person name="Fresia P."/>
            <person name="Jara R."/>
            <person name="Sierra R."/>
            <person name="Ferres I."/>
            <person name="Greif G."/>
            <person name="Iraola G."/>
            <person name="Collado L."/>
        </authorList>
    </citation>
    <scope>NUCLEOTIDE SEQUENCE [LARGE SCALE GENOMIC DNA]</scope>
    <source>
        <strain evidence="1 2">WBE14</strain>
    </source>
</reference>